<sequence length="59" mass="6751">MARLKNTWPHCRNLSSNKTDVSCCSRLAEYLLLDEDFTYVLLGMFGLIPLREGWVGSDN</sequence>
<keyword evidence="2" id="KW-1185">Reference proteome</keyword>
<evidence type="ECO:0000313" key="2">
    <source>
        <dbReference type="Proteomes" id="UP000595437"/>
    </source>
</evidence>
<dbReference type="Proteomes" id="UP000595437">
    <property type="component" value="Chromosome 18"/>
</dbReference>
<organism evidence="1 2">
    <name type="scientific">Caligus rogercresseyi</name>
    <name type="common">Sea louse</name>
    <dbReference type="NCBI Taxonomy" id="217165"/>
    <lineage>
        <taxon>Eukaryota</taxon>
        <taxon>Metazoa</taxon>
        <taxon>Ecdysozoa</taxon>
        <taxon>Arthropoda</taxon>
        <taxon>Crustacea</taxon>
        <taxon>Multicrustacea</taxon>
        <taxon>Hexanauplia</taxon>
        <taxon>Copepoda</taxon>
        <taxon>Siphonostomatoida</taxon>
        <taxon>Caligidae</taxon>
        <taxon>Caligus</taxon>
    </lineage>
</organism>
<name>A0A7T8JUE0_CALRO</name>
<protein>
    <submittedName>
        <fullName evidence="1">LOC100205425</fullName>
    </submittedName>
</protein>
<dbReference type="AlphaFoldDB" id="A0A7T8JUE0"/>
<reference evidence="2" key="1">
    <citation type="submission" date="2021-01" db="EMBL/GenBank/DDBJ databases">
        <title>Caligus Genome Assembly.</title>
        <authorList>
            <person name="Gallardo-Escarate C."/>
        </authorList>
    </citation>
    <scope>NUCLEOTIDE SEQUENCE [LARGE SCALE GENOMIC DNA]</scope>
</reference>
<dbReference type="EMBL" id="CP045907">
    <property type="protein sequence ID" value="QQP35517.1"/>
    <property type="molecule type" value="Genomic_DNA"/>
</dbReference>
<gene>
    <name evidence="1" type="ORF">FKW44_023764</name>
</gene>
<evidence type="ECO:0000313" key="1">
    <source>
        <dbReference type="EMBL" id="QQP35517.1"/>
    </source>
</evidence>
<proteinExistence type="predicted"/>
<accession>A0A7T8JUE0</accession>